<evidence type="ECO:0000256" key="1">
    <source>
        <dbReference type="SAM" id="SignalP"/>
    </source>
</evidence>
<keyword evidence="1" id="KW-0732">Signal</keyword>
<sequence length="72" mass="8509">MRLLVLLTLLLLGYSSDLVGAQQAQMTNDFRRFTQSENTYLFPYLVRRLPFPRLILKANIINQLKRAHIIKY</sequence>
<reference evidence="4" key="2">
    <citation type="submission" date="2019-09" db="UniProtKB">
        <authorList>
            <consortium name="WormBaseParasite"/>
        </authorList>
    </citation>
    <scope>IDENTIFICATION</scope>
</reference>
<dbReference type="AlphaFoldDB" id="A0A183GD57"/>
<evidence type="ECO:0000313" key="3">
    <source>
        <dbReference type="Proteomes" id="UP000050761"/>
    </source>
</evidence>
<dbReference type="OrthoDB" id="10374561at2759"/>
<evidence type="ECO:0000313" key="2">
    <source>
        <dbReference type="EMBL" id="VDP18515.1"/>
    </source>
</evidence>
<dbReference type="EMBL" id="UZAH01031908">
    <property type="protein sequence ID" value="VDP18515.1"/>
    <property type="molecule type" value="Genomic_DNA"/>
</dbReference>
<accession>A0A183GD57</accession>
<keyword evidence="3" id="KW-1185">Reference proteome</keyword>
<feature type="signal peptide" evidence="1">
    <location>
        <begin position="1"/>
        <end position="21"/>
    </location>
</feature>
<dbReference type="WBParaSite" id="HPBE_0002015601-mRNA-1">
    <property type="protein sequence ID" value="HPBE_0002015601-mRNA-1"/>
    <property type="gene ID" value="HPBE_0002015601"/>
</dbReference>
<name>A0A183GD57_HELPZ</name>
<gene>
    <name evidence="2" type="ORF">HPBE_LOCUS20155</name>
</gene>
<protein>
    <submittedName>
        <fullName evidence="2 4">Uncharacterized protein</fullName>
    </submittedName>
</protein>
<reference evidence="2 3" key="1">
    <citation type="submission" date="2018-11" db="EMBL/GenBank/DDBJ databases">
        <authorList>
            <consortium name="Pathogen Informatics"/>
        </authorList>
    </citation>
    <scope>NUCLEOTIDE SEQUENCE [LARGE SCALE GENOMIC DNA]</scope>
</reference>
<feature type="chain" id="PRO_5044551995" evidence="1">
    <location>
        <begin position="22"/>
        <end position="72"/>
    </location>
</feature>
<dbReference type="Proteomes" id="UP000050761">
    <property type="component" value="Unassembled WGS sequence"/>
</dbReference>
<proteinExistence type="predicted"/>
<organism evidence="3 4">
    <name type="scientific">Heligmosomoides polygyrus</name>
    <name type="common">Parasitic roundworm</name>
    <dbReference type="NCBI Taxonomy" id="6339"/>
    <lineage>
        <taxon>Eukaryota</taxon>
        <taxon>Metazoa</taxon>
        <taxon>Ecdysozoa</taxon>
        <taxon>Nematoda</taxon>
        <taxon>Chromadorea</taxon>
        <taxon>Rhabditida</taxon>
        <taxon>Rhabditina</taxon>
        <taxon>Rhabditomorpha</taxon>
        <taxon>Strongyloidea</taxon>
        <taxon>Heligmosomidae</taxon>
        <taxon>Heligmosomoides</taxon>
    </lineage>
</organism>
<evidence type="ECO:0000313" key="4">
    <source>
        <dbReference type="WBParaSite" id="HPBE_0002015601-mRNA-1"/>
    </source>
</evidence>
<accession>A0A3P8CJ24</accession>